<dbReference type="EnsemblMetazoa" id="PPA41320.1">
    <property type="protein sequence ID" value="PPA41320.1"/>
    <property type="gene ID" value="WBGene00279689"/>
</dbReference>
<dbReference type="CDD" id="cd05382">
    <property type="entry name" value="CAP_GAPR1-like"/>
    <property type="match status" value="1"/>
</dbReference>
<dbReference type="InterPro" id="IPR014044">
    <property type="entry name" value="CAP_dom"/>
</dbReference>
<dbReference type="GO" id="GO:0005615">
    <property type="term" value="C:extracellular space"/>
    <property type="evidence" value="ECO:0000318"/>
    <property type="project" value="GO_Central"/>
</dbReference>
<sequence>MHALLFFLLLAITSAHFSSQWSWPSGMHHYHHSIMLPDVSSMMNKHRQWMQGQMAQFDGACCTNQSDDLDFDFPSSKPSSHYTPSSHGSGETSAKSQILSDHNNYRARHGSPALRFDSNLNRNAQAHAERLARQDSGLSHSSHNENLFMGNGYYATSATHSWYSEESSYNYNYGGHSSSTGHFTALVWRSSTHLGVGIAQSSSGNTYVVAQYWPAGNVGGHYRQNVLPPQ</sequence>
<dbReference type="Proteomes" id="UP000005239">
    <property type="component" value="Unassembled WGS sequence"/>
</dbReference>
<dbReference type="InterPro" id="IPR034113">
    <property type="entry name" value="SCP_GAPR1-like"/>
</dbReference>
<organism evidence="3 4">
    <name type="scientific">Pristionchus pacificus</name>
    <name type="common">Parasitic nematode worm</name>
    <dbReference type="NCBI Taxonomy" id="54126"/>
    <lineage>
        <taxon>Eukaryota</taxon>
        <taxon>Metazoa</taxon>
        <taxon>Ecdysozoa</taxon>
        <taxon>Nematoda</taxon>
        <taxon>Chromadorea</taxon>
        <taxon>Rhabditida</taxon>
        <taxon>Rhabditina</taxon>
        <taxon>Diplogasteromorpha</taxon>
        <taxon>Diplogasteroidea</taxon>
        <taxon>Neodiplogasteridae</taxon>
        <taxon>Pristionchus</taxon>
    </lineage>
</organism>
<name>A0A454Y0Q0_PRIPA</name>
<dbReference type="SUPFAM" id="SSF55797">
    <property type="entry name" value="PR-1-like"/>
    <property type="match status" value="1"/>
</dbReference>
<keyword evidence="4" id="KW-1185">Reference proteome</keyword>
<proteinExistence type="predicted"/>
<feature type="region of interest" description="Disordered" evidence="1">
    <location>
        <begin position="73"/>
        <end position="97"/>
    </location>
</feature>
<protein>
    <submittedName>
        <fullName evidence="3">SCP domain-containing protein</fullName>
    </submittedName>
</protein>
<feature type="compositionally biased region" description="Polar residues" evidence="1">
    <location>
        <begin position="87"/>
        <end position="97"/>
    </location>
</feature>
<gene>
    <name evidence="3" type="primary">WBGene00279689</name>
</gene>
<dbReference type="Pfam" id="PF00188">
    <property type="entry name" value="CAP"/>
    <property type="match status" value="1"/>
</dbReference>
<dbReference type="OrthoDB" id="337038at2759"/>
<dbReference type="SMART" id="SM00198">
    <property type="entry name" value="SCP"/>
    <property type="match status" value="1"/>
</dbReference>
<dbReference type="PROSITE" id="PS01009">
    <property type="entry name" value="CRISP_1"/>
    <property type="match status" value="1"/>
</dbReference>
<evidence type="ECO:0000256" key="1">
    <source>
        <dbReference type="SAM" id="MobiDB-lite"/>
    </source>
</evidence>
<feature type="compositionally biased region" description="Low complexity" evidence="1">
    <location>
        <begin position="74"/>
        <end position="86"/>
    </location>
</feature>
<reference evidence="3" key="2">
    <citation type="submission" date="2022-06" db="UniProtKB">
        <authorList>
            <consortium name="EnsemblMetazoa"/>
        </authorList>
    </citation>
    <scope>IDENTIFICATION</scope>
    <source>
        <strain evidence="3">PS312</strain>
    </source>
</reference>
<dbReference type="FunFam" id="3.40.33.10:FF:000002">
    <property type="entry name" value="Golgi-associated plant pathogenesis-related protein 1"/>
    <property type="match status" value="1"/>
</dbReference>
<feature type="chain" id="PRO_5044017134" evidence="2">
    <location>
        <begin position="16"/>
        <end position="230"/>
    </location>
</feature>
<dbReference type="Gene3D" id="3.40.33.10">
    <property type="entry name" value="CAP"/>
    <property type="match status" value="1"/>
</dbReference>
<evidence type="ECO:0000256" key="2">
    <source>
        <dbReference type="SAM" id="SignalP"/>
    </source>
</evidence>
<reference evidence="4" key="1">
    <citation type="journal article" date="2008" name="Nat. Genet.">
        <title>The Pristionchus pacificus genome provides a unique perspective on nematode lifestyle and parasitism.</title>
        <authorList>
            <person name="Dieterich C."/>
            <person name="Clifton S.W."/>
            <person name="Schuster L.N."/>
            <person name="Chinwalla A."/>
            <person name="Delehaunty K."/>
            <person name="Dinkelacker I."/>
            <person name="Fulton L."/>
            <person name="Fulton R."/>
            <person name="Godfrey J."/>
            <person name="Minx P."/>
            <person name="Mitreva M."/>
            <person name="Roeseler W."/>
            <person name="Tian H."/>
            <person name="Witte H."/>
            <person name="Yang S.P."/>
            <person name="Wilson R.K."/>
            <person name="Sommer R.J."/>
        </authorList>
    </citation>
    <scope>NUCLEOTIDE SEQUENCE [LARGE SCALE GENOMIC DNA]</scope>
    <source>
        <strain evidence="4">PS312</strain>
    </source>
</reference>
<accession>A0A454Y0Q0</accession>
<dbReference type="OMA" id="FIACEYH"/>
<dbReference type="AlphaFoldDB" id="A0A454Y0Q0"/>
<evidence type="ECO:0000313" key="3">
    <source>
        <dbReference type="EnsemblMetazoa" id="PPA41320.1"/>
    </source>
</evidence>
<dbReference type="PRINTS" id="PR00837">
    <property type="entry name" value="V5TPXLIKE"/>
</dbReference>
<dbReference type="InterPro" id="IPR018244">
    <property type="entry name" value="Allrgn_V5/Tpx1_CS"/>
</dbReference>
<feature type="signal peptide" evidence="2">
    <location>
        <begin position="1"/>
        <end position="15"/>
    </location>
</feature>
<dbReference type="InterPro" id="IPR035940">
    <property type="entry name" value="CAP_sf"/>
</dbReference>
<accession>A0A8R1Z127</accession>
<dbReference type="PANTHER" id="PTHR10334">
    <property type="entry name" value="CYSTEINE-RICH SECRETORY PROTEIN-RELATED"/>
    <property type="match status" value="1"/>
</dbReference>
<dbReference type="InterPro" id="IPR001283">
    <property type="entry name" value="CRISP-related"/>
</dbReference>
<keyword evidence="2" id="KW-0732">Signal</keyword>
<evidence type="ECO:0000313" key="4">
    <source>
        <dbReference type="Proteomes" id="UP000005239"/>
    </source>
</evidence>